<dbReference type="PANTHER" id="PTHR43798">
    <property type="entry name" value="MONOACYLGLYCEROL LIPASE"/>
    <property type="match status" value="1"/>
</dbReference>
<dbReference type="AlphaFoldDB" id="A0A223S7J4"/>
<gene>
    <name evidence="2" type="ORF">CDO52_16010</name>
</gene>
<dbReference type="KEGG" id="ngv:CDO52_16010"/>
<dbReference type="InterPro" id="IPR000073">
    <property type="entry name" value="AB_hydrolase_1"/>
</dbReference>
<dbReference type="PANTHER" id="PTHR43798:SF33">
    <property type="entry name" value="HYDROLASE, PUTATIVE (AFU_ORTHOLOGUE AFUA_2G14860)-RELATED"/>
    <property type="match status" value="1"/>
</dbReference>
<name>A0A223S7J4_9ACTN</name>
<reference evidence="2 3" key="1">
    <citation type="submission" date="2017-08" db="EMBL/GenBank/DDBJ databases">
        <title>The complete genome sequence of Nocardiopsis gilva YIM 90087.</title>
        <authorList>
            <person name="Yin M."/>
            <person name="Tang S."/>
        </authorList>
    </citation>
    <scope>NUCLEOTIDE SEQUENCE [LARGE SCALE GENOMIC DNA]</scope>
    <source>
        <strain evidence="2 3">YIM 90087</strain>
    </source>
</reference>
<evidence type="ECO:0000313" key="2">
    <source>
        <dbReference type="EMBL" id="ASU84091.1"/>
    </source>
</evidence>
<dbReference type="GO" id="GO:0018786">
    <property type="term" value="F:haloalkane dehalogenase activity"/>
    <property type="evidence" value="ECO:0007669"/>
    <property type="project" value="UniProtKB-EC"/>
</dbReference>
<feature type="domain" description="AB hydrolase-1" evidence="1">
    <location>
        <begin position="25"/>
        <end position="272"/>
    </location>
</feature>
<dbReference type="NCBIfam" id="NF002938">
    <property type="entry name" value="PRK03592.1"/>
    <property type="match status" value="1"/>
</dbReference>
<dbReference type="EC" id="3.8.1.5" evidence="2"/>
<keyword evidence="2" id="KW-0378">Hydrolase</keyword>
<dbReference type="GO" id="GO:0016020">
    <property type="term" value="C:membrane"/>
    <property type="evidence" value="ECO:0007669"/>
    <property type="project" value="TreeGrafter"/>
</dbReference>
<evidence type="ECO:0000313" key="3">
    <source>
        <dbReference type="Proteomes" id="UP000215005"/>
    </source>
</evidence>
<dbReference type="EMBL" id="CP022753">
    <property type="protein sequence ID" value="ASU84091.1"/>
    <property type="molecule type" value="Genomic_DNA"/>
</dbReference>
<proteinExistence type="predicted"/>
<dbReference type="InterPro" id="IPR050266">
    <property type="entry name" value="AB_hydrolase_sf"/>
</dbReference>
<dbReference type="InterPro" id="IPR000639">
    <property type="entry name" value="Epox_hydrolase-like"/>
</dbReference>
<evidence type="ECO:0000259" key="1">
    <source>
        <dbReference type="Pfam" id="PF00561"/>
    </source>
</evidence>
<dbReference type="Proteomes" id="UP000215005">
    <property type="component" value="Chromosome"/>
</dbReference>
<dbReference type="Gene3D" id="3.40.50.1820">
    <property type="entry name" value="alpha/beta hydrolase"/>
    <property type="match status" value="1"/>
</dbReference>
<dbReference type="PRINTS" id="PR00412">
    <property type="entry name" value="EPOXHYDRLASE"/>
</dbReference>
<dbReference type="Pfam" id="PF00561">
    <property type="entry name" value="Abhydrolase_1"/>
    <property type="match status" value="1"/>
</dbReference>
<keyword evidence="3" id="KW-1185">Reference proteome</keyword>
<accession>A0A223S7J4</accession>
<dbReference type="RefSeq" id="WP_017617710.1">
    <property type="nucleotide sequence ID" value="NZ_ANBG01000090.1"/>
</dbReference>
<organism evidence="2 3">
    <name type="scientific">Nocardiopsis gilva YIM 90087</name>
    <dbReference type="NCBI Taxonomy" id="1235441"/>
    <lineage>
        <taxon>Bacteria</taxon>
        <taxon>Bacillati</taxon>
        <taxon>Actinomycetota</taxon>
        <taxon>Actinomycetes</taxon>
        <taxon>Streptosporangiales</taxon>
        <taxon>Nocardiopsidaceae</taxon>
        <taxon>Nocardiopsis</taxon>
    </lineage>
</organism>
<protein>
    <submittedName>
        <fullName evidence="2">Haloalkane dehalogenase</fullName>
        <ecNumber evidence="2">3.8.1.5</ecNumber>
    </submittedName>
</protein>
<dbReference type="InterPro" id="IPR029058">
    <property type="entry name" value="AB_hydrolase_fold"/>
</dbReference>
<dbReference type="SUPFAM" id="SSF53474">
    <property type="entry name" value="alpha/beta-Hydrolases"/>
    <property type="match status" value="1"/>
</dbReference>
<sequence length="294" mass="32684">MNYRKNTVAVRESTMAYVETGEGAPIVFLHGNPTSSYLWRNIVPAVADQGRVIAPDLIGMGDSGKLDGTGDGRYRFVEQSAYLDALLERLGVVDDVVLVVHDWGSALGFDWARRHPESVAGIAYMESIVRPFSWEAFGDTAEYFRAWRGGTGEELILEQNSFVEGFLPAGIMRTLTEEESAEYRRPFATPGEDRRPTLTWPREVPIDGDPADVHSIVSQYSAFMAQTDIPKLFVNAEPGMALIGEDREFARTWKNQTEVTVKGLHCIQEDSPQEIGAALTHWIDTLDRGGAKTR</sequence>